<proteinExistence type="predicted"/>
<gene>
    <name evidence="2" type="ORF">CC78DRAFT_581087</name>
</gene>
<dbReference type="EMBL" id="ML986622">
    <property type="protein sequence ID" value="KAF2263708.1"/>
    <property type="molecule type" value="Genomic_DNA"/>
</dbReference>
<evidence type="ECO:0000313" key="2">
    <source>
        <dbReference type="EMBL" id="KAF2263708.1"/>
    </source>
</evidence>
<keyword evidence="3" id="KW-1185">Reference proteome</keyword>
<dbReference type="Proteomes" id="UP000800093">
    <property type="component" value="Unassembled WGS sequence"/>
</dbReference>
<sequence>MREIVGDVISPIPGLADVSRPKLKLVRLQPGRPPSSDPELSRQLPGALRRTADESVQSPVRGPPQTSPGAVCSDGGRYSVNRTNPYTVTFKRLNQGISSPRWMNFIAPNKNMCPVGIFERRHPLAKMDDMRSPRFAPSPCRMWSV</sequence>
<dbReference type="AlphaFoldDB" id="A0A9P4K7W2"/>
<feature type="region of interest" description="Disordered" evidence="1">
    <location>
        <begin position="28"/>
        <end position="81"/>
    </location>
</feature>
<name>A0A9P4K7W2_9PLEO</name>
<evidence type="ECO:0000256" key="1">
    <source>
        <dbReference type="SAM" id="MobiDB-lite"/>
    </source>
</evidence>
<accession>A0A9P4K7W2</accession>
<reference evidence="3" key="1">
    <citation type="journal article" date="2020" name="Stud. Mycol.">
        <title>101 Dothideomycetes genomes: A test case for predicting lifestyles and emergence of pathogens.</title>
        <authorList>
            <person name="Haridas S."/>
            <person name="Albert R."/>
            <person name="Binder M."/>
            <person name="Bloem J."/>
            <person name="LaButti K."/>
            <person name="Salamov A."/>
            <person name="Andreopoulos B."/>
            <person name="Baker S."/>
            <person name="Barry K."/>
            <person name="Bills G."/>
            <person name="Bluhm B."/>
            <person name="Cannon C."/>
            <person name="Castanera R."/>
            <person name="Culley D."/>
            <person name="Daum C."/>
            <person name="Ezra D."/>
            <person name="Gonzalez J."/>
            <person name="Henrissat B."/>
            <person name="Kuo A."/>
            <person name="Liang C."/>
            <person name="Lipzen A."/>
            <person name="Lutzoni F."/>
            <person name="Magnuson J."/>
            <person name="Mondo S."/>
            <person name="Nolan M."/>
            <person name="Ohm R."/>
            <person name="Pangilinan J."/>
            <person name="Park H.-J."/>
            <person name="Ramirez L."/>
            <person name="Alfaro M."/>
            <person name="Sun H."/>
            <person name="Tritt A."/>
            <person name="Yoshinaga Y."/>
            <person name="Zwiers L.-H."/>
            <person name="Turgeon B."/>
            <person name="Goodwin S."/>
            <person name="Spatafora J."/>
            <person name="Crous P."/>
            <person name="Grigoriev I."/>
        </authorList>
    </citation>
    <scope>NUCLEOTIDE SEQUENCE [LARGE SCALE GENOMIC DNA]</scope>
    <source>
        <strain evidence="3">CBS 304.66</strain>
    </source>
</reference>
<organism evidence="2 3">
    <name type="scientific">Lojkania enalia</name>
    <dbReference type="NCBI Taxonomy" id="147567"/>
    <lineage>
        <taxon>Eukaryota</taxon>
        <taxon>Fungi</taxon>
        <taxon>Dikarya</taxon>
        <taxon>Ascomycota</taxon>
        <taxon>Pezizomycotina</taxon>
        <taxon>Dothideomycetes</taxon>
        <taxon>Pleosporomycetidae</taxon>
        <taxon>Pleosporales</taxon>
        <taxon>Pleosporales incertae sedis</taxon>
        <taxon>Lojkania</taxon>
    </lineage>
</organism>
<comment type="caution">
    <text evidence="2">The sequence shown here is derived from an EMBL/GenBank/DDBJ whole genome shotgun (WGS) entry which is preliminary data.</text>
</comment>
<protein>
    <submittedName>
        <fullName evidence="2">Uncharacterized protein</fullName>
    </submittedName>
</protein>
<evidence type="ECO:0000313" key="3">
    <source>
        <dbReference type="Proteomes" id="UP000800093"/>
    </source>
</evidence>